<name>A0A9P5BMK9_9HYPO</name>
<evidence type="ECO:0000313" key="3">
    <source>
        <dbReference type="Proteomes" id="UP000737391"/>
    </source>
</evidence>
<dbReference type="AlphaFoldDB" id="A0A9P5BMK9"/>
<feature type="region of interest" description="Disordered" evidence="1">
    <location>
        <begin position="1"/>
        <end position="141"/>
    </location>
</feature>
<dbReference type="EMBL" id="LUFC02000038">
    <property type="protein sequence ID" value="KAF4503110.1"/>
    <property type="molecule type" value="Genomic_DNA"/>
</dbReference>
<feature type="compositionally biased region" description="Basic and acidic residues" evidence="1">
    <location>
        <begin position="21"/>
        <end position="39"/>
    </location>
</feature>
<dbReference type="Proteomes" id="UP000737391">
    <property type="component" value="Unassembled WGS sequence"/>
</dbReference>
<dbReference type="OrthoDB" id="5106946at2759"/>
<feature type="compositionally biased region" description="Gly residues" evidence="1">
    <location>
        <begin position="61"/>
        <end position="73"/>
    </location>
</feature>
<feature type="compositionally biased region" description="Basic residues" evidence="1">
    <location>
        <begin position="1"/>
        <end position="12"/>
    </location>
</feature>
<accession>A0A9P5BMK9</accession>
<comment type="caution">
    <text evidence="2">The sequence shown here is derived from an EMBL/GenBank/DDBJ whole genome shotgun (WGS) entry which is preliminary data.</text>
</comment>
<evidence type="ECO:0000256" key="1">
    <source>
        <dbReference type="SAM" id="MobiDB-lite"/>
    </source>
</evidence>
<organism evidence="2 3">
    <name type="scientific">Fusarium agapanthi</name>
    <dbReference type="NCBI Taxonomy" id="1803897"/>
    <lineage>
        <taxon>Eukaryota</taxon>
        <taxon>Fungi</taxon>
        <taxon>Dikarya</taxon>
        <taxon>Ascomycota</taxon>
        <taxon>Pezizomycotina</taxon>
        <taxon>Sordariomycetes</taxon>
        <taxon>Hypocreomycetidae</taxon>
        <taxon>Hypocreales</taxon>
        <taxon>Nectriaceae</taxon>
        <taxon>Fusarium</taxon>
        <taxon>Fusarium fujikuroi species complex</taxon>
    </lineage>
</organism>
<keyword evidence="3" id="KW-1185">Reference proteome</keyword>
<reference evidence="2" key="1">
    <citation type="submission" date="2020-01" db="EMBL/GenBank/DDBJ databases">
        <title>Identification and distribution of gene clusters putatively required for synthesis of sphingolipid metabolism inhibitors in phylogenetically diverse species of the filamentous fungus Fusarium.</title>
        <authorList>
            <person name="Kim H.-S."/>
            <person name="Busman M."/>
            <person name="Brown D.W."/>
            <person name="Divon H."/>
            <person name="Uhlig S."/>
            <person name="Proctor R.H."/>
        </authorList>
    </citation>
    <scope>NUCLEOTIDE SEQUENCE</scope>
    <source>
        <strain evidence="2">NRRL 31653</strain>
    </source>
</reference>
<protein>
    <submittedName>
        <fullName evidence="2">Uncharacterized protein</fullName>
    </submittedName>
</protein>
<evidence type="ECO:0000313" key="2">
    <source>
        <dbReference type="EMBL" id="KAF4503110.1"/>
    </source>
</evidence>
<sequence>MPKNKRRGKGGHSYRAGPYERPQDESGRRGHGRGGDRGRGRGALNANSGGLRGGYSSFQGGDHGYGGQGYGSGDDGRGSYVPYPAGDRGRGAGAGRPNFPEGPGRAAGPAFWNEQEAPSYDARENEDMAEEAQSASHEVTDVSDLSIVPHGRGFCMDNSEAGGKQENIIVDGSDESVANLNRMLPPVPIRISVVAHGTKKTLSQEELSKVKVDVNSMDRLKPEGLAPAVKGVARAIENEVFDITSTMAENKSHPSAYWKLVEPVLALGGPKST</sequence>
<gene>
    <name evidence="2" type="ORF">FAGAP_665</name>
</gene>
<proteinExistence type="predicted"/>